<accession>A0A362X7U7</accession>
<dbReference type="SUPFAM" id="SSF52172">
    <property type="entry name" value="CheY-like"/>
    <property type="match status" value="1"/>
</dbReference>
<dbReference type="Proteomes" id="UP000251545">
    <property type="component" value="Unassembled WGS sequence"/>
</dbReference>
<keyword evidence="1" id="KW-0597">Phosphoprotein</keyword>
<dbReference type="InterPro" id="IPR001789">
    <property type="entry name" value="Sig_transdc_resp-reg_receiver"/>
</dbReference>
<reference evidence="3 4" key="1">
    <citation type="submission" date="2018-02" db="EMBL/GenBank/DDBJ databases">
        <title>Genomic Encyclopedia of Archaeal and Bacterial Type Strains, Phase II (KMG-II): from individual species to whole genera.</title>
        <authorList>
            <person name="Goeker M."/>
        </authorList>
    </citation>
    <scope>NUCLEOTIDE SEQUENCE [LARGE SCALE GENOMIC DNA]</scope>
    <source>
        <strain evidence="3 4">DSM 21165</strain>
    </source>
</reference>
<proteinExistence type="predicted"/>
<evidence type="ECO:0000313" key="4">
    <source>
        <dbReference type="Proteomes" id="UP000251545"/>
    </source>
</evidence>
<dbReference type="Gene3D" id="3.40.50.2300">
    <property type="match status" value="1"/>
</dbReference>
<dbReference type="PROSITE" id="PS50110">
    <property type="entry name" value="RESPONSE_REGULATORY"/>
    <property type="match status" value="1"/>
</dbReference>
<comment type="caution">
    <text evidence="3">The sequence shown here is derived from an EMBL/GenBank/DDBJ whole genome shotgun (WGS) entry which is preliminary data.</text>
</comment>
<evidence type="ECO:0000256" key="1">
    <source>
        <dbReference type="PROSITE-ProRule" id="PRU00169"/>
    </source>
</evidence>
<evidence type="ECO:0000313" key="3">
    <source>
        <dbReference type="EMBL" id="PQV47449.1"/>
    </source>
</evidence>
<sequence>MSDTINVLIVEDEPIIIGLLESIFKQLSDSNNNWYFKLNLTQNCDTAMNKIEKAVLGKPFDLALLDISIPPSKQKKYYRVRI</sequence>
<dbReference type="EMBL" id="PVEO01000007">
    <property type="protein sequence ID" value="PQV47449.1"/>
    <property type="molecule type" value="Genomic_DNA"/>
</dbReference>
<dbReference type="AlphaFoldDB" id="A0A362X7U7"/>
<feature type="domain" description="Response regulatory" evidence="2">
    <location>
        <begin position="6"/>
        <end position="82"/>
    </location>
</feature>
<dbReference type="InterPro" id="IPR011006">
    <property type="entry name" value="CheY-like_superfamily"/>
</dbReference>
<dbReference type="GO" id="GO:0000160">
    <property type="term" value="P:phosphorelay signal transduction system"/>
    <property type="evidence" value="ECO:0007669"/>
    <property type="project" value="InterPro"/>
</dbReference>
<protein>
    <submittedName>
        <fullName evidence="3">Response regulator receiver domain-containing protein</fullName>
    </submittedName>
</protein>
<gene>
    <name evidence="3" type="ORF">CLV33_107238</name>
</gene>
<name>A0A362X7U7_9FLAO</name>
<evidence type="ECO:0000259" key="2">
    <source>
        <dbReference type="PROSITE" id="PS50110"/>
    </source>
</evidence>
<dbReference type="RefSeq" id="WP_105474276.1">
    <property type="nucleotide sequence ID" value="NZ_PVEO01000007.1"/>
</dbReference>
<organism evidence="3 4">
    <name type="scientific">Jejuia pallidilutea</name>
    <dbReference type="NCBI Taxonomy" id="504487"/>
    <lineage>
        <taxon>Bacteria</taxon>
        <taxon>Pseudomonadati</taxon>
        <taxon>Bacteroidota</taxon>
        <taxon>Flavobacteriia</taxon>
        <taxon>Flavobacteriales</taxon>
        <taxon>Flavobacteriaceae</taxon>
        <taxon>Jejuia</taxon>
    </lineage>
</organism>
<feature type="modified residue" description="4-aspartylphosphate" evidence="1">
    <location>
        <position position="66"/>
    </location>
</feature>